<dbReference type="Pfam" id="PF02458">
    <property type="entry name" value="Transferase"/>
    <property type="match status" value="1"/>
</dbReference>
<keyword evidence="3" id="KW-0012">Acyltransferase</keyword>
<evidence type="ECO:0000313" key="5">
    <source>
        <dbReference type="RefSeq" id="XP_017983862.1"/>
    </source>
</evidence>
<protein>
    <submittedName>
        <fullName evidence="5">Shikimate O-hydroxycinnamoyltransferase isoform X1</fullName>
    </submittedName>
</protein>
<dbReference type="InterPro" id="IPR023213">
    <property type="entry name" value="CAT-like_dom_sf"/>
</dbReference>
<keyword evidence="2" id="KW-0808">Transferase</keyword>
<dbReference type="RefSeq" id="XP_017983862.1">
    <property type="nucleotide sequence ID" value="XM_018128373.1"/>
</dbReference>
<reference evidence="5" key="2">
    <citation type="submission" date="2025-08" db="UniProtKB">
        <authorList>
            <consortium name="RefSeq"/>
        </authorList>
    </citation>
    <scope>IDENTIFICATION</scope>
</reference>
<dbReference type="Gramene" id="Tc09v2_t002450.1">
    <property type="protein sequence ID" value="Tc09v2_p002450.1"/>
    <property type="gene ID" value="Tc09v2_g002450"/>
</dbReference>
<evidence type="ECO:0000256" key="1">
    <source>
        <dbReference type="ARBA" id="ARBA00009861"/>
    </source>
</evidence>
<dbReference type="PANTHER" id="PTHR31642:SF196">
    <property type="entry name" value="SHIKIMATE O-HYDROXYCINNAMOYLTRANSFERASE-LIKE"/>
    <property type="match status" value="1"/>
</dbReference>
<gene>
    <name evidence="5" type="primary">LOC18587818</name>
</gene>
<dbReference type="GeneID" id="18587818"/>
<dbReference type="Gene3D" id="3.30.559.10">
    <property type="entry name" value="Chloramphenicol acetyltransferase-like domain"/>
    <property type="match status" value="2"/>
</dbReference>
<dbReference type="AlphaFoldDB" id="A0AB32X1Z4"/>
<dbReference type="InterPro" id="IPR050317">
    <property type="entry name" value="Plant_Fungal_Acyltransferase"/>
</dbReference>
<organism evidence="4 5">
    <name type="scientific">Theobroma cacao</name>
    <name type="common">Cacao</name>
    <name type="synonym">Cocoa</name>
    <dbReference type="NCBI Taxonomy" id="3641"/>
    <lineage>
        <taxon>Eukaryota</taxon>
        <taxon>Viridiplantae</taxon>
        <taxon>Streptophyta</taxon>
        <taxon>Embryophyta</taxon>
        <taxon>Tracheophyta</taxon>
        <taxon>Spermatophyta</taxon>
        <taxon>Magnoliopsida</taxon>
        <taxon>eudicotyledons</taxon>
        <taxon>Gunneridae</taxon>
        <taxon>Pentapetalae</taxon>
        <taxon>rosids</taxon>
        <taxon>malvids</taxon>
        <taxon>Malvales</taxon>
        <taxon>Malvaceae</taxon>
        <taxon>Byttnerioideae</taxon>
        <taxon>Theobroma</taxon>
    </lineage>
</organism>
<reference evidence="4" key="1">
    <citation type="journal article" date="1997" name="Nucleic Acids Res.">
        <title>tRNAscan-SE: a program for improved detection of transfer RNA genes in genomic sequence.</title>
        <authorList>
            <person name="Lowe T.M."/>
            <person name="Eddy S.R."/>
        </authorList>
    </citation>
    <scope>NUCLEOTIDE SEQUENCE [LARGE SCALE GENOMIC DNA]</scope>
    <source>
        <strain evidence="4">r\B97-61/B2</strain>
    </source>
</reference>
<dbReference type="FunFam" id="3.30.559.10:FF:000015">
    <property type="entry name" value="Spermidine hydroxycinnamoyl transferase"/>
    <property type="match status" value="1"/>
</dbReference>
<dbReference type="Proteomes" id="UP000694886">
    <property type="component" value="Chromosome 9"/>
</dbReference>
<dbReference type="FunFam" id="3.30.559.10:FF:000008">
    <property type="entry name" value="Tryptamine hydroxycinnamoyl transferase"/>
    <property type="match status" value="1"/>
</dbReference>
<accession>A0AB32X1Z4</accession>
<dbReference type="GO" id="GO:0016747">
    <property type="term" value="F:acyltransferase activity, transferring groups other than amino-acyl groups"/>
    <property type="evidence" value="ECO:0007669"/>
    <property type="project" value="UniProtKB-ARBA"/>
</dbReference>
<proteinExistence type="inferred from homology"/>
<evidence type="ECO:0000256" key="2">
    <source>
        <dbReference type="ARBA" id="ARBA00022679"/>
    </source>
</evidence>
<comment type="similarity">
    <text evidence="1">Belongs to the plant acyltransferase family.</text>
</comment>
<sequence length="453" mass="50518">MNREEMKTTINGSTMVRPARDTPNRRLWNSNLDLVISRYHVTSVCFYKSDASSNFCDTQLLKESLSNILVPFYPMAGRLGYDENGRLEIVCNAEGVLFIEAETATTIDDLGDFAPRSKLGQLVPTVDYSGDISSFPLVLLQVTSFKHGGVCLGAAFQHTLVDARSVIYFMKSWSNITRGLPINVTPFIDRTLLRARVPPAPAFHHVEYDPSPPLNTSISTPNCQAGPKLSSTSIFKITADQLKTLESKATMNGNTTKANRSTYHVLTAHMWRCVCKARGLSDDQVTKLYIPIDGRSKLHPPIPPGYLGNVIFIAATTALSGVLQSEPFADTIQRINRTVKRMDDKYMRSALEYIESVPDMETLVRGAHTFQSPNLNINGWMRLPVYAADFGWGRPMHVGLANVIDEGQIYIIPSPVDDGSLSLVVCLETSHMKHFKKSLYDFLLPFEKINSRY</sequence>
<name>A0AB32X1Z4_THECC</name>
<dbReference type="SUPFAM" id="SSF52777">
    <property type="entry name" value="CoA-dependent acyltransferases"/>
    <property type="match status" value="1"/>
</dbReference>
<dbReference type="PANTHER" id="PTHR31642">
    <property type="entry name" value="TRICHOTHECENE 3-O-ACETYLTRANSFERASE"/>
    <property type="match status" value="1"/>
</dbReference>
<evidence type="ECO:0000313" key="4">
    <source>
        <dbReference type="Proteomes" id="UP000694886"/>
    </source>
</evidence>
<dbReference type="KEGG" id="tcc:18587818"/>
<evidence type="ECO:0000256" key="3">
    <source>
        <dbReference type="ARBA" id="ARBA00023315"/>
    </source>
</evidence>